<dbReference type="PROSITE" id="PS50090">
    <property type="entry name" value="MYB_LIKE"/>
    <property type="match status" value="1"/>
</dbReference>
<proteinExistence type="predicted"/>
<dbReference type="GO" id="GO:0006357">
    <property type="term" value="P:regulation of transcription by RNA polymerase II"/>
    <property type="evidence" value="ECO:0007669"/>
    <property type="project" value="TreeGrafter"/>
</dbReference>
<protein>
    <recommendedName>
        <fullName evidence="6">MADF domain-containing protein</fullName>
    </recommendedName>
</protein>
<feature type="domain" description="MADF" evidence="3">
    <location>
        <begin position="90"/>
        <end position="185"/>
    </location>
</feature>
<dbReference type="InterPro" id="IPR039353">
    <property type="entry name" value="TF_Adf1"/>
</dbReference>
<dbReference type="Pfam" id="PF10545">
    <property type="entry name" value="MADF_DNA_bdg"/>
    <property type="match status" value="1"/>
</dbReference>
<dbReference type="AlphaFoldDB" id="A0A9P0ALN5"/>
<gene>
    <name evidence="4" type="ORF">BEMITA_LOCUS13655</name>
</gene>
<evidence type="ECO:0000256" key="1">
    <source>
        <dbReference type="SAM" id="MobiDB-lite"/>
    </source>
</evidence>
<evidence type="ECO:0008006" key="6">
    <source>
        <dbReference type="Google" id="ProtNLM"/>
    </source>
</evidence>
<name>A0A9P0ALN5_BEMTA</name>
<evidence type="ECO:0000313" key="5">
    <source>
        <dbReference type="Proteomes" id="UP001152759"/>
    </source>
</evidence>
<evidence type="ECO:0000259" key="3">
    <source>
        <dbReference type="PROSITE" id="PS51029"/>
    </source>
</evidence>
<dbReference type="PANTHER" id="PTHR12243:SF67">
    <property type="entry name" value="COREPRESSOR OF PANGOLIN, ISOFORM A-RELATED"/>
    <property type="match status" value="1"/>
</dbReference>
<sequence>MDNKNPLKYVIINRKPILVRFQPTTSTQENESAPLIKKQPAPTITIRPATTGSTPENNDPPPPGQKKSEPAKKKPPSTDKDKWNPEQILELIMAVKEQPNLYDTKSETFHNRVKREESWSMVSKQVSLFKEGTTVDDVKAKWHSLRTQFAAEQKKVRESTGIGAAGGKKGYTPSMKFYHEIYFIK</sequence>
<evidence type="ECO:0000259" key="2">
    <source>
        <dbReference type="PROSITE" id="PS50090"/>
    </source>
</evidence>
<accession>A0A9P0ALN5</accession>
<dbReference type="PANTHER" id="PTHR12243">
    <property type="entry name" value="MADF DOMAIN TRANSCRIPTION FACTOR"/>
    <property type="match status" value="1"/>
</dbReference>
<feature type="compositionally biased region" description="Basic and acidic residues" evidence="1">
    <location>
        <begin position="66"/>
        <end position="84"/>
    </location>
</feature>
<organism evidence="4 5">
    <name type="scientific">Bemisia tabaci</name>
    <name type="common">Sweetpotato whitefly</name>
    <name type="synonym">Aleurodes tabaci</name>
    <dbReference type="NCBI Taxonomy" id="7038"/>
    <lineage>
        <taxon>Eukaryota</taxon>
        <taxon>Metazoa</taxon>
        <taxon>Ecdysozoa</taxon>
        <taxon>Arthropoda</taxon>
        <taxon>Hexapoda</taxon>
        <taxon>Insecta</taxon>
        <taxon>Pterygota</taxon>
        <taxon>Neoptera</taxon>
        <taxon>Paraneoptera</taxon>
        <taxon>Hemiptera</taxon>
        <taxon>Sternorrhyncha</taxon>
        <taxon>Aleyrodoidea</taxon>
        <taxon>Aleyrodidae</taxon>
        <taxon>Aleyrodinae</taxon>
        <taxon>Bemisia</taxon>
    </lineage>
</organism>
<dbReference type="Proteomes" id="UP001152759">
    <property type="component" value="Chromosome 9"/>
</dbReference>
<dbReference type="GO" id="GO:0005634">
    <property type="term" value="C:nucleus"/>
    <property type="evidence" value="ECO:0007669"/>
    <property type="project" value="TreeGrafter"/>
</dbReference>
<feature type="region of interest" description="Disordered" evidence="1">
    <location>
        <begin position="21"/>
        <end position="86"/>
    </location>
</feature>
<feature type="compositionally biased region" description="Low complexity" evidence="1">
    <location>
        <begin position="40"/>
        <end position="51"/>
    </location>
</feature>
<dbReference type="GO" id="GO:0005667">
    <property type="term" value="C:transcription regulator complex"/>
    <property type="evidence" value="ECO:0007669"/>
    <property type="project" value="TreeGrafter"/>
</dbReference>
<keyword evidence="5" id="KW-1185">Reference proteome</keyword>
<dbReference type="PROSITE" id="PS51029">
    <property type="entry name" value="MADF"/>
    <property type="match status" value="1"/>
</dbReference>
<dbReference type="InterPro" id="IPR006578">
    <property type="entry name" value="MADF-dom"/>
</dbReference>
<feature type="domain" description="Myb-like" evidence="2">
    <location>
        <begin position="75"/>
        <end position="146"/>
    </location>
</feature>
<dbReference type="EMBL" id="OU963870">
    <property type="protein sequence ID" value="CAH0395474.1"/>
    <property type="molecule type" value="Genomic_DNA"/>
</dbReference>
<reference evidence="4" key="1">
    <citation type="submission" date="2021-12" db="EMBL/GenBank/DDBJ databases">
        <authorList>
            <person name="King R."/>
        </authorList>
    </citation>
    <scope>NUCLEOTIDE SEQUENCE</scope>
</reference>
<evidence type="ECO:0000313" key="4">
    <source>
        <dbReference type="EMBL" id="CAH0395474.1"/>
    </source>
</evidence>
<feature type="compositionally biased region" description="Polar residues" evidence="1">
    <location>
        <begin position="22"/>
        <end position="31"/>
    </location>
</feature>
<dbReference type="InterPro" id="IPR001005">
    <property type="entry name" value="SANT/Myb"/>
</dbReference>
<dbReference type="SMART" id="SM00595">
    <property type="entry name" value="MADF"/>
    <property type="match status" value="1"/>
</dbReference>